<evidence type="ECO:0000313" key="1">
    <source>
        <dbReference type="EMBL" id="UVC54087.1"/>
    </source>
</evidence>
<sequence>MKNAYTFHSSFSLESIIQNTIRSELNKGNNMGRLDVSAGIILQIPNIKSKSHNHKNLWQITRRCLEKLKNTINFEKLANELKKIWYR</sequence>
<dbReference type="EMBL" id="CP056065">
    <property type="protein sequence ID" value="UVC54087.1"/>
    <property type="molecule type" value="Genomic_DNA"/>
</dbReference>
<name>A0A976SKC0_THEOR</name>
<dbReference type="AlphaFoldDB" id="A0A976SKC0"/>
<evidence type="ECO:0000313" key="2">
    <source>
        <dbReference type="Proteomes" id="UP000244803"/>
    </source>
</evidence>
<protein>
    <submittedName>
        <fullName evidence="1">Uncharacterized protein</fullName>
    </submittedName>
</protein>
<reference evidence="1" key="1">
    <citation type="submission" date="2022-07" db="EMBL/GenBank/DDBJ databases">
        <title>Evaluation of T. orientalis genome assembly methods using nanopore sequencing and analysis of variation between genomes.</title>
        <authorList>
            <person name="Yam J."/>
            <person name="Micallef M.L."/>
            <person name="Liu M."/>
            <person name="Djordjevic S.P."/>
            <person name="Bogema D.R."/>
            <person name="Jenkins C."/>
        </authorList>
    </citation>
    <scope>NUCLEOTIDE SEQUENCE</scope>
    <source>
        <strain evidence="1">Fish Creek</strain>
    </source>
</reference>
<dbReference type="Proteomes" id="UP000244803">
    <property type="component" value="Chromosome 1"/>
</dbReference>
<accession>A0A976SKC0</accession>
<organism evidence="1 2">
    <name type="scientific">Theileria orientalis</name>
    <dbReference type="NCBI Taxonomy" id="68886"/>
    <lineage>
        <taxon>Eukaryota</taxon>
        <taxon>Sar</taxon>
        <taxon>Alveolata</taxon>
        <taxon>Apicomplexa</taxon>
        <taxon>Aconoidasida</taxon>
        <taxon>Piroplasmida</taxon>
        <taxon>Theileriidae</taxon>
        <taxon>Theileria</taxon>
    </lineage>
</organism>
<proteinExistence type="predicted"/>
<gene>
    <name evidence="1" type="ORF">MACJ_003419</name>
</gene>